<sequence length="72" mass="8165">MTKGHKVTGLSVSWYYIMSFDMSVTVDVELYCGEKEEAEEGEAEEVEAEEEGEEGEQEKQREEKKVESSSPP</sequence>
<feature type="compositionally biased region" description="Acidic residues" evidence="1">
    <location>
        <begin position="36"/>
        <end position="56"/>
    </location>
</feature>
<accession>A0A4Z1KQS9</accession>
<keyword evidence="3" id="KW-1185">Reference proteome</keyword>
<dbReference type="AlphaFoldDB" id="A0A4Z1KQS9"/>
<evidence type="ECO:0000313" key="2">
    <source>
        <dbReference type="EMBL" id="TGO86414.1"/>
    </source>
</evidence>
<proteinExistence type="predicted"/>
<protein>
    <submittedName>
        <fullName evidence="2">Uncharacterized protein</fullName>
    </submittedName>
</protein>
<comment type="caution">
    <text evidence="2">The sequence shown here is derived from an EMBL/GenBank/DDBJ whole genome shotgun (WGS) entry which is preliminary data.</text>
</comment>
<dbReference type="EMBL" id="PQXO01000305">
    <property type="protein sequence ID" value="TGO86414.1"/>
    <property type="molecule type" value="Genomic_DNA"/>
</dbReference>
<feature type="compositionally biased region" description="Basic and acidic residues" evidence="1">
    <location>
        <begin position="57"/>
        <end position="72"/>
    </location>
</feature>
<gene>
    <name evidence="2" type="ORF">BPOR_0306g00120</name>
</gene>
<name>A0A4Z1KQS9_9HELO</name>
<evidence type="ECO:0000256" key="1">
    <source>
        <dbReference type="SAM" id="MobiDB-lite"/>
    </source>
</evidence>
<reference evidence="2 3" key="1">
    <citation type="submission" date="2017-12" db="EMBL/GenBank/DDBJ databases">
        <title>Comparative genomics of Botrytis spp.</title>
        <authorList>
            <person name="Valero-Jimenez C.A."/>
            <person name="Tapia P."/>
            <person name="Veloso J."/>
            <person name="Silva-Moreno E."/>
            <person name="Staats M."/>
            <person name="Valdes J.H."/>
            <person name="Van Kan J.A.L."/>
        </authorList>
    </citation>
    <scope>NUCLEOTIDE SEQUENCE [LARGE SCALE GENOMIC DNA]</scope>
    <source>
        <strain evidence="2 3">MUCL3349</strain>
    </source>
</reference>
<organism evidence="2 3">
    <name type="scientific">Botrytis porri</name>
    <dbReference type="NCBI Taxonomy" id="87229"/>
    <lineage>
        <taxon>Eukaryota</taxon>
        <taxon>Fungi</taxon>
        <taxon>Dikarya</taxon>
        <taxon>Ascomycota</taxon>
        <taxon>Pezizomycotina</taxon>
        <taxon>Leotiomycetes</taxon>
        <taxon>Helotiales</taxon>
        <taxon>Sclerotiniaceae</taxon>
        <taxon>Botrytis</taxon>
    </lineage>
</organism>
<evidence type="ECO:0000313" key="3">
    <source>
        <dbReference type="Proteomes" id="UP000297280"/>
    </source>
</evidence>
<dbReference type="Proteomes" id="UP000297280">
    <property type="component" value="Unassembled WGS sequence"/>
</dbReference>
<feature type="region of interest" description="Disordered" evidence="1">
    <location>
        <begin position="33"/>
        <end position="72"/>
    </location>
</feature>